<evidence type="ECO:0000256" key="5">
    <source>
        <dbReference type="ARBA" id="ARBA00022723"/>
    </source>
</evidence>
<evidence type="ECO:0000259" key="16">
    <source>
        <dbReference type="SMART" id="SM00485"/>
    </source>
</evidence>
<proteinExistence type="inferred from homology"/>
<keyword evidence="12" id="KW-0234">DNA repair</keyword>
<dbReference type="InterPro" id="IPR006085">
    <property type="entry name" value="XPG_DNA_repair_N"/>
</dbReference>
<keyword evidence="5" id="KW-0479">Metal-binding</keyword>
<feature type="domain" description="XPG N-terminal" evidence="16">
    <location>
        <begin position="5"/>
        <end position="100"/>
    </location>
</feature>
<feature type="region of interest" description="Disordered" evidence="14">
    <location>
        <begin position="409"/>
        <end position="495"/>
    </location>
</feature>
<dbReference type="InterPro" id="IPR036279">
    <property type="entry name" value="5-3_exonuclease_C_sf"/>
</dbReference>
<dbReference type="GO" id="GO:0046872">
    <property type="term" value="F:metal ion binding"/>
    <property type="evidence" value="ECO:0007669"/>
    <property type="project" value="UniProtKB-KW"/>
</dbReference>
<gene>
    <name evidence="17" type="ORF">MKZ38_008831</name>
</gene>
<dbReference type="PANTHER" id="PTHR11081">
    <property type="entry name" value="FLAP ENDONUCLEASE FAMILY MEMBER"/>
    <property type="match status" value="1"/>
</dbReference>
<evidence type="ECO:0000256" key="6">
    <source>
        <dbReference type="ARBA" id="ARBA00022763"/>
    </source>
</evidence>
<evidence type="ECO:0000313" key="18">
    <source>
        <dbReference type="Proteomes" id="UP001201980"/>
    </source>
</evidence>
<dbReference type="InterPro" id="IPR019974">
    <property type="entry name" value="XPG_CS"/>
</dbReference>
<dbReference type="InterPro" id="IPR008918">
    <property type="entry name" value="HhH2"/>
</dbReference>
<dbReference type="Proteomes" id="UP001201980">
    <property type="component" value="Unassembled WGS sequence"/>
</dbReference>
<dbReference type="EMBL" id="JAKWBI020000062">
    <property type="protein sequence ID" value="KAJ2904113.1"/>
    <property type="molecule type" value="Genomic_DNA"/>
</dbReference>
<reference evidence="17" key="1">
    <citation type="submission" date="2022-07" db="EMBL/GenBank/DDBJ databases">
        <title>Draft genome sequence of Zalerion maritima ATCC 34329, a (micro)plastics degrading marine fungus.</title>
        <authorList>
            <person name="Paco A."/>
            <person name="Goncalves M.F.M."/>
            <person name="Rocha-Santos T.A.P."/>
            <person name="Alves A."/>
        </authorList>
    </citation>
    <scope>NUCLEOTIDE SEQUENCE</scope>
    <source>
        <strain evidence="17">ATCC 34329</strain>
    </source>
</reference>
<evidence type="ECO:0000256" key="4">
    <source>
        <dbReference type="ARBA" id="ARBA00022722"/>
    </source>
</evidence>
<dbReference type="GO" id="GO:0006281">
    <property type="term" value="P:DNA repair"/>
    <property type="evidence" value="ECO:0007669"/>
    <property type="project" value="UniProtKB-KW"/>
</dbReference>
<dbReference type="Gene3D" id="1.10.150.20">
    <property type="entry name" value="5' to 3' exonuclease, C-terminal subdomain"/>
    <property type="match status" value="1"/>
</dbReference>
<sequence>MATESGLLPLLKSIQRPTELKKFAGDTLGIDAYVWLHRGAISCAVDLAQGKPTRKYVDYAMRQARMFKHYGVDLYVVFDGDRLPSKAGTEASRAKRREESRKLGHELLRAGKPSQAHMELQKAIDITPEMARHFIEELKKSGIPYVVAPYEADAQLVYLERKGIIQGIVSEDSDLLVFGAKKLLTKLDQAGHCIEINRRDFCACREVSLTGWSDDDFRYMAIFSGCDYLPGIGNMGLKTAHRMLRKHKTPERLVRMLRFEGKFKISENYWSEFRQADLTFQYQRVFCPVKRELTLLTEPKTPIDVENMPFIGAPVEPALARAIACGDVNPITKEPIVLQPTAGTSRPASTASATSSSRVATAAAGAATPPHKPIDGYFPKRIALGEMYTNPFSLDKDEMARLTANGQLPRVYPLPRPYRPEAYQSQTSRPAHASNRRHTEPAQNLVQRIGRDVHPSANPNNANTGVSGRTLVNPSSAYGPQPSPHRLPGPPKKKARLCNDTEILDSREESRFFKKSKSKSRHTGDFPIPQEAISKVLASLPDFDGFSGKKSTPSVSVYDENSATRDGASFGNENNSVSPCTRSTSPKRCHSEAHGSLAETPVRNSIQQFAYAGASTAPTVGSSRSSIGSGLFSSLRSTSASQTPGTGASINTQRTTPFSTMSAGDSKKSTGLPSPLQSIGSRALGTGRPPRQHGSSSKKPRFSLNVRADVNPANVPLPCVDPAEVLALNTGDENNGPEASLRGKAAAMGSEDLLVSEGDVDSEESTDTSLRERFDLSRFMCS</sequence>
<comment type="similarity">
    <text evidence="3">Belongs to the XPG/RAD2 endonuclease family. EXO1 subfamily.</text>
</comment>
<dbReference type="FunFam" id="1.10.150.20:FF:000011">
    <property type="entry name" value="exonuclease 1"/>
    <property type="match status" value="1"/>
</dbReference>
<evidence type="ECO:0000256" key="14">
    <source>
        <dbReference type="SAM" id="MobiDB-lite"/>
    </source>
</evidence>
<dbReference type="CDD" id="cd09908">
    <property type="entry name" value="H3TH_EXO1"/>
    <property type="match status" value="1"/>
</dbReference>
<evidence type="ECO:0000256" key="7">
    <source>
        <dbReference type="ARBA" id="ARBA00022801"/>
    </source>
</evidence>
<keyword evidence="10" id="KW-0267">Excision nuclease</keyword>
<accession>A0AAD5RV36</accession>
<evidence type="ECO:0000259" key="15">
    <source>
        <dbReference type="SMART" id="SM00484"/>
    </source>
</evidence>
<keyword evidence="8" id="KW-0269">Exonuclease</keyword>
<comment type="cofactor">
    <cofactor evidence="1">
        <name>Mg(2+)</name>
        <dbReference type="ChEBI" id="CHEBI:18420"/>
    </cofactor>
</comment>
<dbReference type="GO" id="GO:0017108">
    <property type="term" value="F:5'-flap endonuclease activity"/>
    <property type="evidence" value="ECO:0007669"/>
    <property type="project" value="TreeGrafter"/>
</dbReference>
<dbReference type="GO" id="GO:0035312">
    <property type="term" value="F:5'-3' DNA exonuclease activity"/>
    <property type="evidence" value="ECO:0007669"/>
    <property type="project" value="InterPro"/>
</dbReference>
<dbReference type="InterPro" id="IPR006086">
    <property type="entry name" value="XPG-I_dom"/>
</dbReference>
<keyword evidence="11" id="KW-0238">DNA-binding</keyword>
<protein>
    <submittedName>
        <fullName evidence="17">Exodeoxyribonuclease 1</fullName>
    </submittedName>
</protein>
<feature type="compositionally biased region" description="Polar residues" evidence="14">
    <location>
        <begin position="571"/>
        <end position="586"/>
    </location>
</feature>
<feature type="compositionally biased region" description="Polar residues" evidence="14">
    <location>
        <begin position="457"/>
        <end position="478"/>
    </location>
</feature>
<dbReference type="SUPFAM" id="SSF88723">
    <property type="entry name" value="PIN domain-like"/>
    <property type="match status" value="1"/>
</dbReference>
<dbReference type="GO" id="GO:0005634">
    <property type="term" value="C:nucleus"/>
    <property type="evidence" value="ECO:0007669"/>
    <property type="project" value="UniProtKB-SubCell"/>
</dbReference>
<feature type="region of interest" description="Disordered" evidence="14">
    <location>
        <begin position="634"/>
        <end position="702"/>
    </location>
</feature>
<feature type="region of interest" description="Disordered" evidence="14">
    <location>
        <begin position="544"/>
        <end position="600"/>
    </location>
</feature>
<name>A0AAD5RV36_9PEZI</name>
<evidence type="ECO:0000256" key="12">
    <source>
        <dbReference type="ARBA" id="ARBA00023204"/>
    </source>
</evidence>
<dbReference type="PROSITE" id="PS00842">
    <property type="entry name" value="XPG_2"/>
    <property type="match status" value="1"/>
</dbReference>
<feature type="domain" description="XPG-I" evidence="15">
    <location>
        <begin position="139"/>
        <end position="209"/>
    </location>
</feature>
<keyword evidence="18" id="KW-1185">Reference proteome</keyword>
<evidence type="ECO:0000256" key="3">
    <source>
        <dbReference type="ARBA" id="ARBA00010563"/>
    </source>
</evidence>
<organism evidence="17 18">
    <name type="scientific">Zalerion maritima</name>
    <dbReference type="NCBI Taxonomy" id="339359"/>
    <lineage>
        <taxon>Eukaryota</taxon>
        <taxon>Fungi</taxon>
        <taxon>Dikarya</taxon>
        <taxon>Ascomycota</taxon>
        <taxon>Pezizomycotina</taxon>
        <taxon>Sordariomycetes</taxon>
        <taxon>Lulworthiomycetidae</taxon>
        <taxon>Lulworthiales</taxon>
        <taxon>Lulworthiaceae</taxon>
        <taxon>Zalerion</taxon>
    </lineage>
</organism>
<keyword evidence="9" id="KW-0460">Magnesium</keyword>
<evidence type="ECO:0000256" key="11">
    <source>
        <dbReference type="ARBA" id="ARBA00023125"/>
    </source>
</evidence>
<keyword evidence="13" id="KW-0539">Nucleus</keyword>
<dbReference type="GO" id="GO:0003677">
    <property type="term" value="F:DNA binding"/>
    <property type="evidence" value="ECO:0007669"/>
    <property type="project" value="UniProtKB-KW"/>
</dbReference>
<dbReference type="Gene3D" id="3.40.50.1010">
    <property type="entry name" value="5'-nuclease"/>
    <property type="match status" value="1"/>
</dbReference>
<dbReference type="SMART" id="SM00485">
    <property type="entry name" value="XPGN"/>
    <property type="match status" value="1"/>
</dbReference>
<evidence type="ECO:0000256" key="8">
    <source>
        <dbReference type="ARBA" id="ARBA00022839"/>
    </source>
</evidence>
<comment type="caution">
    <text evidence="17">The sequence shown here is derived from an EMBL/GenBank/DDBJ whole genome shotgun (WGS) entry which is preliminary data.</text>
</comment>
<dbReference type="InterPro" id="IPR006084">
    <property type="entry name" value="XPG/Rad2"/>
</dbReference>
<evidence type="ECO:0000256" key="10">
    <source>
        <dbReference type="ARBA" id="ARBA00022881"/>
    </source>
</evidence>
<dbReference type="InterPro" id="IPR044752">
    <property type="entry name" value="PIN-like_EXO1"/>
</dbReference>
<dbReference type="FunFam" id="3.40.50.1010:FF:000002">
    <property type="entry name" value="Exonuclease 1, putative"/>
    <property type="match status" value="1"/>
</dbReference>
<dbReference type="AlphaFoldDB" id="A0AAD5RV36"/>
<feature type="compositionally biased region" description="Polar residues" evidence="14">
    <location>
        <begin position="638"/>
        <end position="680"/>
    </location>
</feature>
<dbReference type="PRINTS" id="PR00853">
    <property type="entry name" value="XPGRADSUPER"/>
</dbReference>
<dbReference type="CDD" id="cd09857">
    <property type="entry name" value="PIN_EXO1"/>
    <property type="match status" value="1"/>
</dbReference>
<dbReference type="Pfam" id="PF00867">
    <property type="entry name" value="XPG_I"/>
    <property type="match status" value="1"/>
</dbReference>
<keyword evidence="6" id="KW-0227">DNA damage</keyword>
<feature type="compositionally biased region" description="Pro residues" evidence="14">
    <location>
        <begin position="481"/>
        <end position="490"/>
    </location>
</feature>
<dbReference type="PANTHER" id="PTHR11081:SF65">
    <property type="entry name" value="DNA DAMAGE-INDUCIBLE PROTEIN DIN7-RELATED"/>
    <property type="match status" value="1"/>
</dbReference>
<dbReference type="SMART" id="SM00279">
    <property type="entry name" value="HhH2"/>
    <property type="match status" value="1"/>
</dbReference>
<evidence type="ECO:0000256" key="13">
    <source>
        <dbReference type="ARBA" id="ARBA00023242"/>
    </source>
</evidence>
<evidence type="ECO:0000313" key="17">
    <source>
        <dbReference type="EMBL" id="KAJ2904113.1"/>
    </source>
</evidence>
<evidence type="ECO:0000256" key="9">
    <source>
        <dbReference type="ARBA" id="ARBA00022842"/>
    </source>
</evidence>
<evidence type="ECO:0000256" key="1">
    <source>
        <dbReference type="ARBA" id="ARBA00001946"/>
    </source>
</evidence>
<dbReference type="SUPFAM" id="SSF47807">
    <property type="entry name" value="5' to 3' exonuclease, C-terminal subdomain"/>
    <property type="match status" value="1"/>
</dbReference>
<feature type="compositionally biased region" description="Polar residues" evidence="14">
    <location>
        <begin position="549"/>
        <end position="561"/>
    </location>
</feature>
<dbReference type="InterPro" id="IPR029060">
    <property type="entry name" value="PIN-like_dom_sf"/>
</dbReference>
<keyword evidence="4" id="KW-0540">Nuclease</keyword>
<dbReference type="SMART" id="SM00484">
    <property type="entry name" value="XPGI"/>
    <property type="match status" value="1"/>
</dbReference>
<comment type="subcellular location">
    <subcellularLocation>
        <location evidence="2">Nucleus</location>
    </subcellularLocation>
</comment>
<dbReference type="Pfam" id="PF00752">
    <property type="entry name" value="XPG_N"/>
    <property type="match status" value="1"/>
</dbReference>
<evidence type="ECO:0000256" key="2">
    <source>
        <dbReference type="ARBA" id="ARBA00004123"/>
    </source>
</evidence>
<dbReference type="InterPro" id="IPR037315">
    <property type="entry name" value="EXO1_H3TH"/>
</dbReference>
<keyword evidence="7" id="KW-0378">Hydrolase</keyword>